<evidence type="ECO:0000313" key="1">
    <source>
        <dbReference type="EMBL" id="EEC18313.1"/>
    </source>
</evidence>
<organism>
    <name type="scientific">Ixodes scapularis</name>
    <name type="common">Black-legged tick</name>
    <name type="synonym">Deer tick</name>
    <dbReference type="NCBI Taxonomy" id="6945"/>
    <lineage>
        <taxon>Eukaryota</taxon>
        <taxon>Metazoa</taxon>
        <taxon>Ecdysozoa</taxon>
        <taxon>Arthropoda</taxon>
        <taxon>Chelicerata</taxon>
        <taxon>Arachnida</taxon>
        <taxon>Acari</taxon>
        <taxon>Parasitiformes</taxon>
        <taxon>Ixodida</taxon>
        <taxon>Ixodoidea</taxon>
        <taxon>Ixodidae</taxon>
        <taxon>Ixodinae</taxon>
        <taxon>Ixodes</taxon>
    </lineage>
</organism>
<name>B7QHJ1_IXOSC</name>
<accession>B7QHJ1</accession>
<dbReference type="AlphaFoldDB" id="B7QHJ1"/>
<dbReference type="InParanoid" id="B7QHJ1"/>
<dbReference type="EMBL" id="DS940028">
    <property type="protein sequence ID" value="EEC18313.1"/>
    <property type="molecule type" value="Genomic_DNA"/>
</dbReference>
<dbReference type="EMBL" id="ABJB010496307">
    <property type="status" value="NOT_ANNOTATED_CDS"/>
    <property type="molecule type" value="Genomic_DNA"/>
</dbReference>
<reference evidence="2" key="2">
    <citation type="submission" date="2020-05" db="UniProtKB">
        <authorList>
            <consortium name="EnsemblMetazoa"/>
        </authorList>
    </citation>
    <scope>IDENTIFICATION</scope>
    <source>
        <strain evidence="2">wikel</strain>
    </source>
</reference>
<reference evidence="1 3" key="1">
    <citation type="submission" date="2008-03" db="EMBL/GenBank/DDBJ databases">
        <title>Annotation of Ixodes scapularis.</title>
        <authorList>
            <consortium name="Ixodes scapularis Genome Project Consortium"/>
            <person name="Caler E."/>
            <person name="Hannick L.I."/>
            <person name="Bidwell S."/>
            <person name="Joardar V."/>
            <person name="Thiagarajan M."/>
            <person name="Amedeo P."/>
            <person name="Galinsky K.J."/>
            <person name="Schobel S."/>
            <person name="Inman J."/>
            <person name="Hostetler J."/>
            <person name="Miller J."/>
            <person name="Hammond M."/>
            <person name="Megy K."/>
            <person name="Lawson D."/>
            <person name="Kodira C."/>
            <person name="Sutton G."/>
            <person name="Meyer J."/>
            <person name="Hill C.A."/>
            <person name="Birren B."/>
            <person name="Nene V."/>
            <person name="Collins F."/>
            <person name="Alarcon-Chaidez F."/>
            <person name="Wikel S."/>
            <person name="Strausberg R."/>
        </authorList>
    </citation>
    <scope>NUCLEOTIDE SEQUENCE [LARGE SCALE GENOMIC DNA]</scope>
    <source>
        <strain evidence="3">Wikel</strain>
        <strain evidence="1">Wikel colony</strain>
    </source>
</reference>
<dbReference type="Proteomes" id="UP000001555">
    <property type="component" value="Unassembled WGS sequence"/>
</dbReference>
<gene>
    <name evidence="1" type="ORF">IscW_ISCW014644</name>
</gene>
<sequence length="58" mass="5680">SKWLTERPAAASPLGAGLPMAKAGPWNRAHRATSQRAGARSAVGAVGAAARAEGEGAG</sequence>
<evidence type="ECO:0000313" key="3">
    <source>
        <dbReference type="Proteomes" id="UP000001555"/>
    </source>
</evidence>
<evidence type="ECO:0000313" key="2">
    <source>
        <dbReference type="EnsemblMetazoa" id="ISCW014644-PA"/>
    </source>
</evidence>
<feature type="non-terminal residue" evidence="1">
    <location>
        <position position="58"/>
    </location>
</feature>
<feature type="non-terminal residue" evidence="1">
    <location>
        <position position="1"/>
    </location>
</feature>
<dbReference type="VEuPathDB" id="VectorBase:ISCW014644"/>
<dbReference type="PaxDb" id="6945-B7QHJ1"/>
<dbReference type="HOGENOM" id="CLU_2984954_0_0_1"/>
<dbReference type="EnsemblMetazoa" id="ISCW014644-RA">
    <property type="protein sequence ID" value="ISCW014644-PA"/>
    <property type="gene ID" value="ISCW014644"/>
</dbReference>
<dbReference type="VEuPathDB" id="VectorBase:ISCI014644"/>
<proteinExistence type="predicted"/>
<protein>
    <submittedName>
        <fullName evidence="1 2">Uncharacterized protein</fullName>
    </submittedName>
</protein>
<keyword evidence="3" id="KW-1185">Reference proteome</keyword>